<feature type="chain" id="PRO_5020407151" evidence="1">
    <location>
        <begin position="20"/>
        <end position="338"/>
    </location>
</feature>
<gene>
    <name evidence="2" type="ORF">CLV99_2266</name>
</gene>
<proteinExistence type="predicted"/>
<evidence type="ECO:0000313" key="3">
    <source>
        <dbReference type="Proteomes" id="UP000295292"/>
    </source>
</evidence>
<sequence>MKNLLRLFVVLLFVVPCKAQNNKYPQLIDEQEDYYANYSYADYKREFHQEYAFFYKRTVTKDSKSHSETVRNEQFPWEVLENSNPTGFFNQITNSISIEDLGKERFNITVSYDLTDRQISEYQKTRGIENTNNLSSLLTFEVLSTDITNTATKEKVVFEENWVKSCCDIFPIKNPTKERLFFYNHKHIAPKQCAGSISVKLKLPAEYSSTEITQNDIGKTIEIAGNQKIKLIEFIDNKVHFEVLNSEKLRSEIKFINVSPTIKHIYMPKYLYDVFRTNPKMKYSKFEKEYQKYLNTEDDNLHENTVYVYTLEGKPDKFYFYSPVEKTLLEKEITLNLN</sequence>
<name>A0A4R6WIB5_9SPHI</name>
<accession>A0A4R6WIB5</accession>
<dbReference type="EMBL" id="SNYV01000013">
    <property type="protein sequence ID" value="TDQ78286.1"/>
    <property type="molecule type" value="Genomic_DNA"/>
</dbReference>
<evidence type="ECO:0000256" key="1">
    <source>
        <dbReference type="SAM" id="SignalP"/>
    </source>
</evidence>
<organism evidence="2 3">
    <name type="scientific">Sphingobacterium yanglingense</name>
    <dbReference type="NCBI Taxonomy" id="1437280"/>
    <lineage>
        <taxon>Bacteria</taxon>
        <taxon>Pseudomonadati</taxon>
        <taxon>Bacteroidota</taxon>
        <taxon>Sphingobacteriia</taxon>
        <taxon>Sphingobacteriales</taxon>
        <taxon>Sphingobacteriaceae</taxon>
        <taxon>Sphingobacterium</taxon>
    </lineage>
</organism>
<reference evidence="2 3" key="1">
    <citation type="submission" date="2019-03" db="EMBL/GenBank/DDBJ databases">
        <title>Genomic Encyclopedia of Archaeal and Bacterial Type Strains, Phase II (KMG-II): from individual species to whole genera.</title>
        <authorList>
            <person name="Goeker M."/>
        </authorList>
    </citation>
    <scope>NUCLEOTIDE SEQUENCE [LARGE SCALE GENOMIC DNA]</scope>
    <source>
        <strain evidence="2 3">DSM 28353</strain>
    </source>
</reference>
<dbReference type="RefSeq" id="WP_133584521.1">
    <property type="nucleotide sequence ID" value="NZ_SNYV01000013.1"/>
</dbReference>
<keyword evidence="3" id="KW-1185">Reference proteome</keyword>
<dbReference type="Proteomes" id="UP000295292">
    <property type="component" value="Unassembled WGS sequence"/>
</dbReference>
<comment type="caution">
    <text evidence="2">The sequence shown here is derived from an EMBL/GenBank/DDBJ whole genome shotgun (WGS) entry which is preliminary data.</text>
</comment>
<protein>
    <submittedName>
        <fullName evidence="2">Uncharacterized protein</fullName>
    </submittedName>
</protein>
<dbReference type="AlphaFoldDB" id="A0A4R6WIB5"/>
<evidence type="ECO:0000313" key="2">
    <source>
        <dbReference type="EMBL" id="TDQ78286.1"/>
    </source>
</evidence>
<feature type="signal peptide" evidence="1">
    <location>
        <begin position="1"/>
        <end position="19"/>
    </location>
</feature>
<keyword evidence="1" id="KW-0732">Signal</keyword>